<dbReference type="InterPro" id="IPR041207">
    <property type="entry name" value="NUB1_ubiquitin-like_dom"/>
</dbReference>
<keyword evidence="4" id="KW-1185">Reference proteome</keyword>
<dbReference type="InterPro" id="IPR015940">
    <property type="entry name" value="UBA"/>
</dbReference>
<feature type="compositionally biased region" description="Polar residues" evidence="1">
    <location>
        <begin position="369"/>
        <end position="380"/>
    </location>
</feature>
<evidence type="ECO:0000259" key="2">
    <source>
        <dbReference type="PROSITE" id="PS50030"/>
    </source>
</evidence>
<feature type="domain" description="UBA" evidence="2">
    <location>
        <begin position="560"/>
        <end position="600"/>
    </location>
</feature>
<dbReference type="InterPro" id="IPR009060">
    <property type="entry name" value="UBA-like_sf"/>
</dbReference>
<organism evidence="3 4">
    <name type="scientific">Poecilia mexicana</name>
    <dbReference type="NCBI Taxonomy" id="48701"/>
    <lineage>
        <taxon>Eukaryota</taxon>
        <taxon>Metazoa</taxon>
        <taxon>Chordata</taxon>
        <taxon>Craniata</taxon>
        <taxon>Vertebrata</taxon>
        <taxon>Euteleostomi</taxon>
        <taxon>Actinopterygii</taxon>
        <taxon>Neopterygii</taxon>
        <taxon>Teleostei</taxon>
        <taxon>Neoteleostei</taxon>
        <taxon>Acanthomorphata</taxon>
        <taxon>Ovalentaria</taxon>
        <taxon>Atherinomorphae</taxon>
        <taxon>Cyprinodontiformes</taxon>
        <taxon>Poeciliidae</taxon>
        <taxon>Poeciliinae</taxon>
        <taxon>Poecilia</taxon>
    </lineage>
</organism>
<dbReference type="AlphaFoldDB" id="A0A3B3Y8M3"/>
<feature type="region of interest" description="Disordered" evidence="1">
    <location>
        <begin position="707"/>
        <end position="738"/>
    </location>
</feature>
<dbReference type="SUPFAM" id="SSF54236">
    <property type="entry name" value="Ubiquitin-like"/>
    <property type="match status" value="1"/>
</dbReference>
<feature type="domain" description="UBA" evidence="2">
    <location>
        <begin position="608"/>
        <end position="656"/>
    </location>
</feature>
<dbReference type="Pfam" id="PF18037">
    <property type="entry name" value="Ubiquitin_5"/>
    <property type="match status" value="1"/>
</dbReference>
<evidence type="ECO:0000256" key="1">
    <source>
        <dbReference type="SAM" id="MobiDB-lite"/>
    </source>
</evidence>
<feature type="compositionally biased region" description="Low complexity" evidence="1">
    <location>
        <begin position="145"/>
        <end position="155"/>
    </location>
</feature>
<accession>A0A3B3Y8M3</accession>
<dbReference type="Proteomes" id="UP000261480">
    <property type="component" value="Unplaced"/>
</dbReference>
<feature type="region of interest" description="Disordered" evidence="1">
    <location>
        <begin position="770"/>
        <end position="818"/>
    </location>
</feature>
<dbReference type="PROSITE" id="PS50030">
    <property type="entry name" value="UBA"/>
    <property type="match status" value="3"/>
</dbReference>
<dbReference type="Gene3D" id="3.10.20.90">
    <property type="entry name" value="Phosphatidylinositol 3-kinase Catalytic Subunit, Chain A, domain 1"/>
    <property type="match status" value="1"/>
</dbReference>
<feature type="region of interest" description="Disordered" evidence="1">
    <location>
        <begin position="1"/>
        <end position="59"/>
    </location>
</feature>
<feature type="compositionally biased region" description="Basic residues" evidence="1">
    <location>
        <begin position="44"/>
        <end position="56"/>
    </location>
</feature>
<reference evidence="3" key="1">
    <citation type="submission" date="2025-05" db="UniProtKB">
        <authorList>
            <consortium name="Ensembl"/>
        </authorList>
    </citation>
    <scope>IDENTIFICATION</scope>
</reference>
<feature type="domain" description="UBA" evidence="2">
    <location>
        <begin position="658"/>
        <end position="704"/>
    </location>
</feature>
<name>A0A3B3Y8M3_9TELE</name>
<protein>
    <recommendedName>
        <fullName evidence="2">UBA domain-containing protein</fullName>
    </recommendedName>
</protein>
<feature type="compositionally biased region" description="Basic and acidic residues" evidence="1">
    <location>
        <begin position="788"/>
        <end position="801"/>
    </location>
</feature>
<dbReference type="Pfam" id="PF00627">
    <property type="entry name" value="UBA"/>
    <property type="match status" value="2"/>
</dbReference>
<evidence type="ECO:0000313" key="4">
    <source>
        <dbReference type="Proteomes" id="UP000261480"/>
    </source>
</evidence>
<dbReference type="InterPro" id="IPR039749">
    <property type="entry name" value="NUB1"/>
</dbReference>
<dbReference type="SUPFAM" id="SSF46934">
    <property type="entry name" value="UBA-like"/>
    <property type="match status" value="3"/>
</dbReference>
<dbReference type="CDD" id="cd14291">
    <property type="entry name" value="UBA1_NUB1_like"/>
    <property type="match status" value="1"/>
</dbReference>
<dbReference type="SMART" id="SM00165">
    <property type="entry name" value="UBA"/>
    <property type="match status" value="3"/>
</dbReference>
<feature type="compositionally biased region" description="Basic and acidic residues" evidence="1">
    <location>
        <begin position="356"/>
        <end position="368"/>
    </location>
</feature>
<dbReference type="PANTHER" id="PTHR12948">
    <property type="entry name" value="NEDD8 ULTIMATE BUSTER-1 BS4 PROTEIN"/>
    <property type="match status" value="1"/>
</dbReference>
<feature type="compositionally biased region" description="Basic and acidic residues" evidence="1">
    <location>
        <begin position="13"/>
        <end position="31"/>
    </location>
</feature>
<feature type="region of interest" description="Disordered" evidence="1">
    <location>
        <begin position="134"/>
        <end position="168"/>
    </location>
</feature>
<proteinExistence type="predicted"/>
<dbReference type="Ensembl" id="ENSPMET00000009468.1">
    <property type="protein sequence ID" value="ENSPMEP00000023712.1"/>
    <property type="gene ID" value="ENSPMEG00000005478.1"/>
</dbReference>
<dbReference type="Ensembl" id="ENSPMET00000009487.1">
    <property type="protein sequence ID" value="ENSPMEP00000023699.1"/>
    <property type="gene ID" value="ENSPMEG00000005478.1"/>
</dbReference>
<dbReference type="GO" id="GO:2000058">
    <property type="term" value="P:regulation of ubiquitin-dependent protein catabolic process"/>
    <property type="evidence" value="ECO:0007669"/>
    <property type="project" value="TreeGrafter"/>
</dbReference>
<dbReference type="CDD" id="cd17062">
    <property type="entry name" value="Ubl_NUB1"/>
    <property type="match status" value="1"/>
</dbReference>
<feature type="region of interest" description="Disordered" evidence="1">
    <location>
        <begin position="356"/>
        <end position="395"/>
    </location>
</feature>
<sequence>MLRTGACALSARGRAESFKETGGEREREGSLRGRGQVFLQGAGTRRRKRRKRRKRKMDVSALRQQYRMWRDKQRTELHLLRTGSSDLLDVVSIVPVAQGWTSSWQPARPSPPDPKMSDPWRVHLDLHRHNPAVAMETEQSRCRCSRSSPSQAPPADTGSGSARSRGGFTKRCASLDQNQNQDQDLKQDQNQNPGDSMAEQNLQAKLKNLLKQEKVQLWNPPFTQEDDQPSAVHLQELAQHYAPLLGLSAEEVGGALESIRAQAVARGKGNRTFRETSVATLELLLPREAKKGSKTKTHLETRLDVPLQQLVDRIAEDFSLKHIKLILNGRTLQPDRRLDEQGVKNHSKVMVLKVSDAEQVSREEDEQKSQSQSLQRTQKGFQILSERDGSEDPETTPFLEIADQKGNPLKIPQDEKKALILAMGFHEKGRSLMKRRQFDSALCHLLQADQHFSRCGSAMLGSVDNYAVLQLDIVWCYRALEALSCLEDGRSRLQRAEDCFLRCYGEQQQRLLMIKGNTGREEVLFLRLYLLQSLLSFLEGNDRQARVLLAKVEDLYGRLVPDSEKMDQLLVLGFSEREARLGLRACGGDLQAAAVLISNRRQEREDQQQKERQRRRTRMEDVSRLVELGFSRTDAARALHRAQGDVDKASAILLDSSQTSQQDAVCPEKVEQLLYLGFQRAPAEAALRLSGGDVQSATQLLLDNQGVLSPDLLSPPSTSSSSSSPSSEEAGTSSTSPGKVVLWGSSRWRLGPILIVLLSCVSRGQPAGQRGLGGYFPPRGGLPGPDPGGREPADFHPEDVSGPRPGPLRLSPHGAQTG</sequence>
<dbReference type="Gene3D" id="1.10.8.10">
    <property type="entry name" value="DNA helicase RuvA subunit, C-terminal domain"/>
    <property type="match status" value="3"/>
</dbReference>
<dbReference type="STRING" id="48701.ENSPMEP00000023712"/>
<dbReference type="InterPro" id="IPR029071">
    <property type="entry name" value="Ubiquitin-like_domsf"/>
</dbReference>
<dbReference type="PANTHER" id="PTHR12948:SF3">
    <property type="entry name" value="NEDD8 ULTIMATE BUSTER 1"/>
    <property type="match status" value="1"/>
</dbReference>
<feature type="compositionally biased region" description="Low complexity" evidence="1">
    <location>
        <begin position="708"/>
        <end position="737"/>
    </location>
</feature>
<evidence type="ECO:0000313" key="3">
    <source>
        <dbReference type="Ensembl" id="ENSPMEP00000023712.1"/>
    </source>
</evidence>